<feature type="region of interest" description="Disordered" evidence="1">
    <location>
        <begin position="139"/>
        <end position="171"/>
    </location>
</feature>
<evidence type="ECO:0000313" key="5">
    <source>
        <dbReference type="WBParaSite" id="DME_0000007301-mRNA-1"/>
    </source>
</evidence>
<dbReference type="AlphaFoldDB" id="A0A158Q2H7"/>
<dbReference type="Proteomes" id="UP000274756">
    <property type="component" value="Unassembled WGS sequence"/>
</dbReference>
<feature type="region of interest" description="Disordered" evidence="1">
    <location>
        <begin position="689"/>
        <end position="767"/>
    </location>
</feature>
<evidence type="ECO:0000256" key="1">
    <source>
        <dbReference type="SAM" id="MobiDB-lite"/>
    </source>
</evidence>
<evidence type="ECO:0000313" key="4">
    <source>
        <dbReference type="Proteomes" id="UP000274756"/>
    </source>
</evidence>
<dbReference type="EMBL" id="UYYG01001150">
    <property type="protein sequence ID" value="VDN54460.1"/>
    <property type="molecule type" value="Genomic_DNA"/>
</dbReference>
<feature type="region of interest" description="Disordered" evidence="1">
    <location>
        <begin position="502"/>
        <end position="586"/>
    </location>
</feature>
<feature type="compositionally biased region" description="Basic and acidic residues" evidence="1">
    <location>
        <begin position="504"/>
        <end position="518"/>
    </location>
</feature>
<accession>A0A158Q2H7</accession>
<dbReference type="OrthoDB" id="5877880at2759"/>
<proteinExistence type="predicted"/>
<dbReference type="InterPro" id="IPR006594">
    <property type="entry name" value="LisH"/>
</dbReference>
<organism evidence="3 5">
    <name type="scientific">Dracunculus medinensis</name>
    <name type="common">Guinea worm</name>
    <dbReference type="NCBI Taxonomy" id="318479"/>
    <lineage>
        <taxon>Eukaryota</taxon>
        <taxon>Metazoa</taxon>
        <taxon>Ecdysozoa</taxon>
        <taxon>Nematoda</taxon>
        <taxon>Chromadorea</taxon>
        <taxon>Rhabditida</taxon>
        <taxon>Spirurina</taxon>
        <taxon>Dracunculoidea</taxon>
        <taxon>Dracunculidae</taxon>
        <taxon>Dracunculus</taxon>
    </lineage>
</organism>
<reference evidence="2 4" key="2">
    <citation type="submission" date="2018-11" db="EMBL/GenBank/DDBJ databases">
        <authorList>
            <consortium name="Pathogen Informatics"/>
        </authorList>
    </citation>
    <scope>NUCLEOTIDE SEQUENCE [LARGE SCALE GENOMIC DNA]</scope>
</reference>
<feature type="compositionally biased region" description="Basic and acidic residues" evidence="1">
    <location>
        <begin position="536"/>
        <end position="573"/>
    </location>
</feature>
<dbReference type="PROSITE" id="PS50896">
    <property type="entry name" value="LISH"/>
    <property type="match status" value="1"/>
</dbReference>
<protein>
    <submittedName>
        <fullName evidence="5">LisH domain-containing protein</fullName>
    </submittedName>
</protein>
<name>A0A158Q2H7_DRAME</name>
<evidence type="ECO:0000313" key="2">
    <source>
        <dbReference type="EMBL" id="VDN54460.1"/>
    </source>
</evidence>
<feature type="compositionally biased region" description="Polar residues" evidence="1">
    <location>
        <begin position="147"/>
        <end position="165"/>
    </location>
</feature>
<gene>
    <name evidence="2" type="ORF">DME_LOCUS4433</name>
</gene>
<sequence length="1163" mass="131869">MQGLVDQRVIDGIVAGYLVRQNYVKSLDCLMEESTVLRQFRKSGTSFILNDCIYGKNLEEIIKRFVQFGDFELPSTFLDFGLKLRTLANEYTALTSPDRFWSDAQKVLYGRCAPPFEKCASVYAVPQSMDNDVEKIHQQMNNNNNNDQSKPSKNVTNSANTSESSSLRRKCPLPVSMEAKRKELLKEIVEPVVHSAQQYFDGGINASHDSSHSTSFPLVDDSIIGSLDRFIYNEHFEELIESIECEMPLNLTEYFDTSSGIEEERKSGQAVRQEIKSGQESLETSDVIDERFDVDNQNLSNIPLEVSSSFPSTFTEPQSLVLSLSELQQNSTEFSKEISYPKNVIRSEIGRLNYRKSSRAFENRKPALKESTLFKDRVEFSSFNISEAVGSFTSNEEKSVINQKNSSQCRPNIRNLEDVKNETIFKTGVGIAMHEEHEKKTESGNKYITPLFKQICSGNDSDHSISVLKRDGEETTKTSGFLENVLPVGISKEKISIASQLNEESNKDKIQDSSVSKEKKMHGALNNEETSGEKVFPIDKSEKHVDQEPRKKYSEECNKKFMQKKDKESDQSNRAKIGSQKNKKNGKKFIEEIELSETSSTTVLSSGKIAKYEKPYKNAHELQVNKQMKVSKVTKMRDLGEMKNCNKNEPKINSQSEEASICKIDPASSFHFDPRLKVISKYKCKRIKDMPNPEKKNNNSKIGFLQERDEFERKHKEQLEKEKRRAIEREQRHEEEKLREEKEKEEREKKRKEKLDKEKMRIEKEKQEEKIKKSNWVVLRENEAKFASDRRNASDDLCRIKEERDYSHKKKMDSVSEEDLMENLFGDETIDKSSKATTYKSIKSADEKARAKSSFLAAKESRISDNITKVEESLDKNVKCEAKSVKKAKIADKKSDQVLDEIFNTFIRPPQQDFGFKDSYKKDQAKDSQRDEVMKESFFKDSVQPATSTERSASKMVVTSGINKGRENLLVGGGHSARVGMVLEKAMRMRLRALLDVRFDARQLSQPSHSLPSSLYAVKGASNNFLKAALDQIPNINSASPVVNKDTSSSKNILCLPLPKSIGFTTMPCSSSEQLQLAKPFSIPKVTCSNVQVSESSGSTFTNIAQIDSPCAAYVAIPYSASFSDYSASTDTAYSPVPAKRTKLNTQVIDKVLNNLHDFAGPK</sequence>
<feature type="compositionally biased region" description="Basic and acidic residues" evidence="1">
    <location>
        <begin position="706"/>
        <end position="767"/>
    </location>
</feature>
<evidence type="ECO:0000313" key="3">
    <source>
        <dbReference type="Proteomes" id="UP000038040"/>
    </source>
</evidence>
<dbReference type="WBParaSite" id="DME_0000007301-mRNA-1">
    <property type="protein sequence ID" value="DME_0000007301-mRNA-1"/>
    <property type="gene ID" value="DME_0000007301"/>
</dbReference>
<dbReference type="STRING" id="318479.A0A158Q2H7"/>
<dbReference type="Proteomes" id="UP000038040">
    <property type="component" value="Unplaced"/>
</dbReference>
<keyword evidence="4" id="KW-1185">Reference proteome</keyword>
<reference evidence="5" key="1">
    <citation type="submission" date="2016-04" db="UniProtKB">
        <authorList>
            <consortium name="WormBaseParasite"/>
        </authorList>
    </citation>
    <scope>IDENTIFICATION</scope>
</reference>